<dbReference type="GO" id="GO:0004867">
    <property type="term" value="F:serine-type endopeptidase inhibitor activity"/>
    <property type="evidence" value="ECO:0007669"/>
    <property type="project" value="UniProtKB-KW"/>
</dbReference>
<evidence type="ECO:0000313" key="5">
    <source>
        <dbReference type="Proteomes" id="UP000032180"/>
    </source>
</evidence>
<reference evidence="4" key="3">
    <citation type="submission" date="2015-04" db="UniProtKB">
        <authorList>
            <consortium name="EnsemblPlants"/>
        </authorList>
    </citation>
    <scope>IDENTIFICATION</scope>
</reference>
<dbReference type="PANTHER" id="PTHR33091">
    <property type="entry name" value="PROTEIN, PUTATIVE, EXPRESSED-RELATED"/>
    <property type="match status" value="1"/>
</dbReference>
<keyword evidence="2" id="KW-0646">Protease inhibitor</keyword>
<dbReference type="Proteomes" id="UP000032180">
    <property type="component" value="Chromosome 5"/>
</dbReference>
<dbReference type="InterPro" id="IPR036354">
    <property type="entry name" value="Prot_inh_pot1_sf"/>
</dbReference>
<dbReference type="PRINTS" id="PR00292">
    <property type="entry name" value="POTATOINHBTR"/>
</dbReference>
<sequence>MSSEKSSWPEVVGLPAEEAKRTILRDRPDVHVIVAPVGSPGITDFNEKRVRVFVNDAGIVVEVPRTG</sequence>
<dbReference type="Pfam" id="PF00280">
    <property type="entry name" value="potato_inhibit"/>
    <property type="match status" value="1"/>
</dbReference>
<dbReference type="AlphaFoldDB" id="A0A0D9WEP6"/>
<dbReference type="InterPro" id="IPR000864">
    <property type="entry name" value="Prot_inh_pot1"/>
</dbReference>
<reference evidence="5" key="2">
    <citation type="submission" date="2013-12" db="EMBL/GenBank/DDBJ databases">
        <authorList>
            <person name="Yu Y."/>
            <person name="Lee S."/>
            <person name="de Baynast K."/>
            <person name="Wissotski M."/>
            <person name="Liu L."/>
            <person name="Talag J."/>
            <person name="Goicoechea J."/>
            <person name="Angelova A."/>
            <person name="Jetty R."/>
            <person name="Kudrna D."/>
            <person name="Golser W."/>
            <person name="Rivera L."/>
            <person name="Zhang J."/>
            <person name="Wing R."/>
        </authorList>
    </citation>
    <scope>NUCLEOTIDE SEQUENCE</scope>
</reference>
<dbReference type="GO" id="GO:0009611">
    <property type="term" value="P:response to wounding"/>
    <property type="evidence" value="ECO:0007669"/>
    <property type="project" value="InterPro"/>
</dbReference>
<dbReference type="Gene3D" id="3.30.10.10">
    <property type="entry name" value="Trypsin Inhibitor V, subunit A"/>
    <property type="match status" value="1"/>
</dbReference>
<name>A0A0D9WEP6_9ORYZ</name>
<dbReference type="Gramene" id="LPERR05G08160.1">
    <property type="protein sequence ID" value="LPERR05G08160.1"/>
    <property type="gene ID" value="LPERR05G08160"/>
</dbReference>
<evidence type="ECO:0000256" key="2">
    <source>
        <dbReference type="ARBA" id="ARBA00022690"/>
    </source>
</evidence>
<keyword evidence="5" id="KW-1185">Reference proteome</keyword>
<comment type="similarity">
    <text evidence="1">Belongs to the protease inhibitor I13 (potato type I serine protease inhibitor) family.</text>
</comment>
<dbReference type="SUPFAM" id="SSF54654">
    <property type="entry name" value="CI-2 family of serine protease inhibitors"/>
    <property type="match status" value="1"/>
</dbReference>
<evidence type="ECO:0000256" key="1">
    <source>
        <dbReference type="ARBA" id="ARBA00008210"/>
    </source>
</evidence>
<keyword evidence="3" id="KW-0722">Serine protease inhibitor</keyword>
<protein>
    <submittedName>
        <fullName evidence="4">Uncharacterized protein</fullName>
    </submittedName>
</protein>
<organism evidence="4 5">
    <name type="scientific">Leersia perrieri</name>
    <dbReference type="NCBI Taxonomy" id="77586"/>
    <lineage>
        <taxon>Eukaryota</taxon>
        <taxon>Viridiplantae</taxon>
        <taxon>Streptophyta</taxon>
        <taxon>Embryophyta</taxon>
        <taxon>Tracheophyta</taxon>
        <taxon>Spermatophyta</taxon>
        <taxon>Magnoliopsida</taxon>
        <taxon>Liliopsida</taxon>
        <taxon>Poales</taxon>
        <taxon>Poaceae</taxon>
        <taxon>BOP clade</taxon>
        <taxon>Oryzoideae</taxon>
        <taxon>Oryzeae</taxon>
        <taxon>Oryzinae</taxon>
        <taxon>Leersia</taxon>
    </lineage>
</organism>
<reference evidence="4 5" key="1">
    <citation type="submission" date="2012-08" db="EMBL/GenBank/DDBJ databases">
        <title>Oryza genome evolution.</title>
        <authorList>
            <person name="Wing R.A."/>
        </authorList>
    </citation>
    <scope>NUCLEOTIDE SEQUENCE</scope>
</reference>
<dbReference type="EnsemblPlants" id="LPERR05G08160.1">
    <property type="protein sequence ID" value="LPERR05G08160.1"/>
    <property type="gene ID" value="LPERR05G08160"/>
</dbReference>
<evidence type="ECO:0000313" key="4">
    <source>
        <dbReference type="EnsemblPlants" id="LPERR05G08160.1"/>
    </source>
</evidence>
<dbReference type="PANTHER" id="PTHR33091:SF7">
    <property type="entry name" value="INHIBITOR I FAMILY PROTEIN"/>
    <property type="match status" value="1"/>
</dbReference>
<accession>A0A0D9WEP6</accession>
<dbReference type="HOGENOM" id="CLU_158942_0_0_1"/>
<dbReference type="eggNOG" id="ENOG502S6W9">
    <property type="taxonomic scope" value="Eukaryota"/>
</dbReference>
<evidence type="ECO:0000256" key="3">
    <source>
        <dbReference type="ARBA" id="ARBA00022900"/>
    </source>
</evidence>
<proteinExistence type="inferred from homology"/>
<dbReference type="PROSITE" id="PS00285">
    <property type="entry name" value="POTATO_INHIBITOR"/>
    <property type="match status" value="1"/>
</dbReference>